<dbReference type="GeneID" id="19253892"/>
<protein>
    <submittedName>
        <fullName evidence="2">Uncharacterized protein</fullName>
    </submittedName>
</protein>
<feature type="compositionally biased region" description="Basic residues" evidence="1">
    <location>
        <begin position="83"/>
        <end position="92"/>
    </location>
</feature>
<evidence type="ECO:0000313" key="3">
    <source>
        <dbReference type="Proteomes" id="UP000002499"/>
    </source>
</evidence>
<dbReference type="HOGENOM" id="CLU_124007_0_0_1"/>
<accession>E9EI83</accession>
<proteinExistence type="predicted"/>
<dbReference type="OMA" id="WNPSSHE"/>
<name>E9EI83_METAQ</name>
<dbReference type="KEGG" id="maw:19253892"/>
<organism evidence="3">
    <name type="scientific">Metarhizium acridum (strain CQMa 102)</name>
    <dbReference type="NCBI Taxonomy" id="655827"/>
    <lineage>
        <taxon>Eukaryota</taxon>
        <taxon>Fungi</taxon>
        <taxon>Dikarya</taxon>
        <taxon>Ascomycota</taxon>
        <taxon>Pezizomycotina</taxon>
        <taxon>Sordariomycetes</taxon>
        <taxon>Hypocreomycetidae</taxon>
        <taxon>Hypocreales</taxon>
        <taxon>Clavicipitaceae</taxon>
        <taxon>Metarhizium</taxon>
    </lineage>
</organism>
<feature type="compositionally biased region" description="Basic and acidic residues" evidence="1">
    <location>
        <begin position="120"/>
        <end position="130"/>
    </location>
</feature>
<evidence type="ECO:0000256" key="1">
    <source>
        <dbReference type="SAM" id="MobiDB-lite"/>
    </source>
</evidence>
<keyword evidence="3" id="KW-1185">Reference proteome</keyword>
<evidence type="ECO:0000313" key="2">
    <source>
        <dbReference type="EMBL" id="EFY84381.1"/>
    </source>
</evidence>
<sequence length="130" mass="14747">MSRPPVTHKWDENSHLGLLRAMIEVARPNKDFLVKVAEHMQSQGFSTTFGGVNQHIQKLRRTQDSPEKTAKTGSVPVTPTKATPKRKTRAPKTKPAEFDDADDEITVKEEQYYDDDQGEPETKRVKKDAE</sequence>
<feature type="compositionally biased region" description="Basic and acidic residues" evidence="1">
    <location>
        <begin position="61"/>
        <end position="70"/>
    </location>
</feature>
<feature type="region of interest" description="Disordered" evidence="1">
    <location>
        <begin position="57"/>
        <end position="130"/>
    </location>
</feature>
<dbReference type="EMBL" id="GL698631">
    <property type="protein sequence ID" value="EFY84381.1"/>
    <property type="molecule type" value="Genomic_DNA"/>
</dbReference>
<dbReference type="RefSeq" id="XP_007815921.1">
    <property type="nucleotide sequence ID" value="XM_007817730.1"/>
</dbReference>
<gene>
    <name evidence="2" type="ORF">MAC_09581</name>
</gene>
<dbReference type="OrthoDB" id="4525115at2759"/>
<dbReference type="AlphaFoldDB" id="E9EI83"/>
<dbReference type="InParanoid" id="E9EI83"/>
<dbReference type="eggNOG" id="ENOG502R9U6">
    <property type="taxonomic scope" value="Eukaryota"/>
</dbReference>
<dbReference type="Proteomes" id="UP000002499">
    <property type="component" value="Unassembled WGS sequence"/>
</dbReference>
<reference evidence="2 3" key="1">
    <citation type="journal article" date="2011" name="PLoS Genet.">
        <title>Genome sequencing and comparative transcriptomics of the model entomopathogenic fungi Metarhizium anisopliae and M. acridum.</title>
        <authorList>
            <person name="Gao Q."/>
            <person name="Jin K."/>
            <person name="Ying S.H."/>
            <person name="Zhang Y."/>
            <person name="Xiao G."/>
            <person name="Shang Y."/>
            <person name="Duan Z."/>
            <person name="Hu X."/>
            <person name="Xie X.Q."/>
            <person name="Zhou G."/>
            <person name="Peng G."/>
            <person name="Luo Z."/>
            <person name="Huang W."/>
            <person name="Wang B."/>
            <person name="Fang W."/>
            <person name="Wang S."/>
            <person name="Zhong Y."/>
            <person name="Ma L.J."/>
            <person name="St Leger R.J."/>
            <person name="Zhao G.P."/>
            <person name="Pei Y."/>
            <person name="Feng M.G."/>
            <person name="Xia Y."/>
            <person name="Wang C."/>
        </authorList>
    </citation>
    <scope>NUCLEOTIDE SEQUENCE [LARGE SCALE GENOMIC DNA]</scope>
    <source>
        <strain evidence="2 3">CQMa 102</strain>
    </source>
</reference>